<dbReference type="InterPro" id="IPR013221">
    <property type="entry name" value="Mur_ligase_cen"/>
</dbReference>
<feature type="domain" description="Lipid II isoglutaminyl synthase (glutamine-hydrolyzing) subunit MurT C-terminal" evidence="5">
    <location>
        <begin position="317"/>
        <end position="368"/>
    </location>
</feature>
<evidence type="ECO:0000256" key="2">
    <source>
        <dbReference type="ARBA" id="ARBA00022741"/>
    </source>
</evidence>
<evidence type="ECO:0000256" key="1">
    <source>
        <dbReference type="ARBA" id="ARBA00022598"/>
    </source>
</evidence>
<protein>
    <submittedName>
        <fullName evidence="6">Unannotated protein</fullName>
    </submittedName>
</protein>
<organism evidence="6">
    <name type="scientific">freshwater metagenome</name>
    <dbReference type="NCBI Taxonomy" id="449393"/>
    <lineage>
        <taxon>unclassified sequences</taxon>
        <taxon>metagenomes</taxon>
        <taxon>ecological metagenomes</taxon>
    </lineage>
</organism>
<dbReference type="Pfam" id="PF08245">
    <property type="entry name" value="Mur_ligase_M"/>
    <property type="match status" value="1"/>
</dbReference>
<proteinExistence type="predicted"/>
<dbReference type="PANTHER" id="PTHR43024">
    <property type="entry name" value="UDP-N-ACETYLMURAMOYL-TRIPEPTIDE--D-ALANYL-D-ALANINE LIGASE"/>
    <property type="match status" value="1"/>
</dbReference>
<name>A0A6J6CWL7_9ZZZZ</name>
<dbReference type="AlphaFoldDB" id="A0A6J6CWL7"/>
<keyword evidence="3" id="KW-0067">ATP-binding</keyword>
<sequence length="402" mass="43959">MISILAVAIGRMTRLLIRIVRRGGGSAFPGTVASLIAPNLLRDAIRSARQGLVVVSGSSGKSSTTQTLVALLRAHGYKVFTNPSTANIKQGFYASILQFGDFRGHIDADFVVMEWDEGHGAALVESLRPRLAVLTNVYSDQLDRFVDPELVVEKLKRIYDYSDHAIVNVNDRNLTQFADNAKVTGFGLSSRIEPQPSYALNFGPNPVIDPVVEVTRTGHQLVQLEVKERQVDFNTSADAPHQALNLAAAVTALMKLIEPDWDLVKDTIADLPPVFARDEIASIRGKNVRLLLCLNSTSFTHSLSEISDQTNPLMIMAGSDIHDPSWLWTVDFSKLKTVAVVAGKNANDLALRLIYQGVQVGKIIVEADKAADEFLALDGPSPTILFSADAMRRTRRYLGLAK</sequence>
<dbReference type="InterPro" id="IPR013564">
    <property type="entry name" value="MurT_C"/>
</dbReference>
<evidence type="ECO:0000259" key="4">
    <source>
        <dbReference type="Pfam" id="PF08245"/>
    </source>
</evidence>
<accession>A0A6J6CWL7</accession>
<dbReference type="InterPro" id="IPR051046">
    <property type="entry name" value="MurCDEF_CellWall_CoF430Synth"/>
</dbReference>
<reference evidence="6" key="1">
    <citation type="submission" date="2020-05" db="EMBL/GenBank/DDBJ databases">
        <authorList>
            <person name="Chiriac C."/>
            <person name="Salcher M."/>
            <person name="Ghai R."/>
            <person name="Kavagutti S V."/>
        </authorList>
    </citation>
    <scope>NUCLEOTIDE SEQUENCE</scope>
</reference>
<dbReference type="Gene3D" id="3.40.1190.10">
    <property type="entry name" value="Mur-like, catalytic domain"/>
    <property type="match status" value="1"/>
</dbReference>
<dbReference type="InterPro" id="IPR036565">
    <property type="entry name" value="Mur-like_cat_sf"/>
</dbReference>
<dbReference type="Pfam" id="PF08353">
    <property type="entry name" value="MurT_C"/>
    <property type="match status" value="1"/>
</dbReference>
<dbReference type="GO" id="GO:0005524">
    <property type="term" value="F:ATP binding"/>
    <property type="evidence" value="ECO:0007669"/>
    <property type="project" value="UniProtKB-KW"/>
</dbReference>
<dbReference type="EMBL" id="CAEZTB010000059">
    <property type="protein sequence ID" value="CAB4555555.1"/>
    <property type="molecule type" value="Genomic_DNA"/>
</dbReference>
<keyword evidence="2" id="KW-0547">Nucleotide-binding</keyword>
<keyword evidence="1" id="KW-0436">Ligase</keyword>
<gene>
    <name evidence="6" type="ORF">UFOPK1581_00449</name>
</gene>
<evidence type="ECO:0000313" key="6">
    <source>
        <dbReference type="EMBL" id="CAB4555555.1"/>
    </source>
</evidence>
<feature type="domain" description="Mur ligase central" evidence="4">
    <location>
        <begin position="55"/>
        <end position="252"/>
    </location>
</feature>
<dbReference type="SUPFAM" id="SSF53623">
    <property type="entry name" value="MurD-like peptide ligases, catalytic domain"/>
    <property type="match status" value="1"/>
</dbReference>
<dbReference type="GO" id="GO:0016881">
    <property type="term" value="F:acid-amino acid ligase activity"/>
    <property type="evidence" value="ECO:0007669"/>
    <property type="project" value="InterPro"/>
</dbReference>
<dbReference type="PANTHER" id="PTHR43024:SF1">
    <property type="entry name" value="UDP-N-ACETYLMURAMOYL-TRIPEPTIDE--D-ALANYL-D-ALANINE LIGASE"/>
    <property type="match status" value="1"/>
</dbReference>
<evidence type="ECO:0000259" key="5">
    <source>
        <dbReference type="Pfam" id="PF08353"/>
    </source>
</evidence>
<evidence type="ECO:0000256" key="3">
    <source>
        <dbReference type="ARBA" id="ARBA00022840"/>
    </source>
</evidence>